<evidence type="ECO:0000256" key="1">
    <source>
        <dbReference type="SAM" id="MobiDB-lite"/>
    </source>
</evidence>
<comment type="caution">
    <text evidence="2">The sequence shown here is derived from an EMBL/GenBank/DDBJ whole genome shotgun (WGS) entry which is preliminary data.</text>
</comment>
<sequence>MGTTAPEHPEAPHDHELEELEVDSSIPPRPEEEVADADGDEAADAGGLTGSG</sequence>
<dbReference type="AlphaFoldDB" id="A0A542Z7U1"/>
<name>A0A542Z7U1_9MICO</name>
<dbReference type="Proteomes" id="UP000319514">
    <property type="component" value="Unassembled WGS sequence"/>
</dbReference>
<proteinExistence type="predicted"/>
<dbReference type="RefSeq" id="WP_185746288.1">
    <property type="nucleotide sequence ID" value="NZ_BAAAKX010000008.1"/>
</dbReference>
<feature type="compositionally biased region" description="Acidic residues" evidence="1">
    <location>
        <begin position="33"/>
        <end position="43"/>
    </location>
</feature>
<keyword evidence="3" id="KW-1185">Reference proteome</keyword>
<dbReference type="EMBL" id="VFOQ01000003">
    <property type="protein sequence ID" value="TQL56399.1"/>
    <property type="molecule type" value="Genomic_DNA"/>
</dbReference>
<reference evidence="2 3" key="1">
    <citation type="submission" date="2019-06" db="EMBL/GenBank/DDBJ databases">
        <title>Sequencing the genomes of 1000 actinobacteria strains.</title>
        <authorList>
            <person name="Klenk H.-P."/>
        </authorList>
    </citation>
    <scope>NUCLEOTIDE SEQUENCE [LARGE SCALE GENOMIC DNA]</scope>
    <source>
        <strain evidence="2 3">DSM 18082</strain>
    </source>
</reference>
<protein>
    <submittedName>
        <fullName evidence="2">Uncharacterized protein</fullName>
    </submittedName>
</protein>
<gene>
    <name evidence="2" type="ORF">FB474_4015</name>
</gene>
<organism evidence="2 3">
    <name type="scientific">Oryzihumus leptocrescens</name>
    <dbReference type="NCBI Taxonomy" id="297536"/>
    <lineage>
        <taxon>Bacteria</taxon>
        <taxon>Bacillati</taxon>
        <taxon>Actinomycetota</taxon>
        <taxon>Actinomycetes</taxon>
        <taxon>Micrococcales</taxon>
        <taxon>Intrasporangiaceae</taxon>
        <taxon>Oryzihumus</taxon>
    </lineage>
</organism>
<evidence type="ECO:0000313" key="2">
    <source>
        <dbReference type="EMBL" id="TQL56399.1"/>
    </source>
</evidence>
<feature type="region of interest" description="Disordered" evidence="1">
    <location>
        <begin position="1"/>
        <end position="52"/>
    </location>
</feature>
<feature type="compositionally biased region" description="Basic and acidic residues" evidence="1">
    <location>
        <begin position="7"/>
        <end position="16"/>
    </location>
</feature>
<evidence type="ECO:0000313" key="3">
    <source>
        <dbReference type="Proteomes" id="UP000319514"/>
    </source>
</evidence>
<accession>A0A542Z7U1</accession>